<dbReference type="AlphaFoldDB" id="A0A0F9KAX5"/>
<keyword evidence="2" id="KW-0560">Oxidoreductase</keyword>
<dbReference type="PANTHER" id="PTHR43656">
    <property type="entry name" value="BINDING OXIDOREDUCTASE, PUTATIVE (AFU_ORTHOLOGUE AFUA_2G08260)-RELATED"/>
    <property type="match status" value="1"/>
</dbReference>
<proteinExistence type="predicted"/>
<dbReference type="Pfam" id="PF00724">
    <property type="entry name" value="Oxidored_FMN"/>
    <property type="match status" value="1"/>
</dbReference>
<dbReference type="GO" id="GO:0010181">
    <property type="term" value="F:FMN binding"/>
    <property type="evidence" value="ECO:0007669"/>
    <property type="project" value="InterPro"/>
</dbReference>
<gene>
    <name evidence="4" type="ORF">LCGC14_1657340</name>
</gene>
<dbReference type="Gene3D" id="3.20.20.70">
    <property type="entry name" value="Aldolase class I"/>
    <property type="match status" value="1"/>
</dbReference>
<organism evidence="4">
    <name type="scientific">marine sediment metagenome</name>
    <dbReference type="NCBI Taxonomy" id="412755"/>
    <lineage>
        <taxon>unclassified sequences</taxon>
        <taxon>metagenomes</taxon>
        <taxon>ecological metagenomes</taxon>
    </lineage>
</organism>
<name>A0A0F9KAX5_9ZZZZ</name>
<dbReference type="SUPFAM" id="SSF51395">
    <property type="entry name" value="FMN-linked oxidoreductases"/>
    <property type="match status" value="1"/>
</dbReference>
<evidence type="ECO:0000256" key="1">
    <source>
        <dbReference type="ARBA" id="ARBA00022630"/>
    </source>
</evidence>
<comment type="caution">
    <text evidence="4">The sequence shown here is derived from an EMBL/GenBank/DDBJ whole genome shotgun (WGS) entry which is preliminary data.</text>
</comment>
<keyword evidence="1" id="KW-0285">Flavoprotein</keyword>
<feature type="domain" description="NADH:flavin oxidoreductase/NADH oxidase N-terminal" evidence="3">
    <location>
        <begin position="6"/>
        <end position="66"/>
    </location>
</feature>
<accession>A0A0F9KAX5</accession>
<reference evidence="4" key="1">
    <citation type="journal article" date="2015" name="Nature">
        <title>Complex archaea that bridge the gap between prokaryotes and eukaryotes.</title>
        <authorList>
            <person name="Spang A."/>
            <person name="Saw J.H."/>
            <person name="Jorgensen S.L."/>
            <person name="Zaremba-Niedzwiedzka K."/>
            <person name="Martijn J."/>
            <person name="Lind A.E."/>
            <person name="van Eijk R."/>
            <person name="Schleper C."/>
            <person name="Guy L."/>
            <person name="Ettema T.J."/>
        </authorList>
    </citation>
    <scope>NUCLEOTIDE SEQUENCE</scope>
</reference>
<dbReference type="InterPro" id="IPR013785">
    <property type="entry name" value="Aldolase_TIM"/>
</dbReference>
<evidence type="ECO:0000313" key="4">
    <source>
        <dbReference type="EMBL" id="KKM19273.1"/>
    </source>
</evidence>
<dbReference type="InterPro" id="IPR051799">
    <property type="entry name" value="NADH_flavin_oxidoreductase"/>
</dbReference>
<dbReference type="GO" id="GO:0016491">
    <property type="term" value="F:oxidoreductase activity"/>
    <property type="evidence" value="ECO:0007669"/>
    <property type="project" value="UniProtKB-KW"/>
</dbReference>
<dbReference type="PANTHER" id="PTHR43656:SF2">
    <property type="entry name" value="BINDING OXIDOREDUCTASE, PUTATIVE (AFU_ORTHOLOGUE AFUA_2G08260)-RELATED"/>
    <property type="match status" value="1"/>
</dbReference>
<protein>
    <recommendedName>
        <fullName evidence="3">NADH:flavin oxidoreductase/NADH oxidase N-terminal domain-containing protein</fullName>
    </recommendedName>
</protein>
<dbReference type="EMBL" id="LAZR01014030">
    <property type="protein sequence ID" value="KKM19273.1"/>
    <property type="molecule type" value="Genomic_DNA"/>
</dbReference>
<evidence type="ECO:0000256" key="2">
    <source>
        <dbReference type="ARBA" id="ARBA00023002"/>
    </source>
</evidence>
<feature type="non-terminal residue" evidence="4">
    <location>
        <position position="67"/>
    </location>
</feature>
<evidence type="ECO:0000259" key="3">
    <source>
        <dbReference type="Pfam" id="PF00724"/>
    </source>
</evidence>
<sequence length="67" mass="7270">MELKTLFSPKKIGNVQIKNRIVRSATFMHVAEKYGFVGERLLKMYEELATGGTGLIITGAAAVDPSA</sequence>
<dbReference type="InterPro" id="IPR001155">
    <property type="entry name" value="OxRdtase_FMN_N"/>
</dbReference>